<dbReference type="EMBL" id="CP106879">
    <property type="protein sequence ID" value="UYC79942.1"/>
    <property type="molecule type" value="Genomic_DNA"/>
</dbReference>
<proteinExistence type="predicted"/>
<name>A0A9Q9T2L7_9MICO</name>
<accession>A0A9Q9T2L7</accession>
<organism evidence="1 2">
    <name type="scientific">Curtobacterium poinsettiae</name>
    <dbReference type="NCBI Taxonomy" id="159612"/>
    <lineage>
        <taxon>Bacteria</taxon>
        <taxon>Bacillati</taxon>
        <taxon>Actinomycetota</taxon>
        <taxon>Actinomycetes</taxon>
        <taxon>Micrococcales</taxon>
        <taxon>Microbacteriaceae</taxon>
        <taxon>Curtobacterium</taxon>
    </lineage>
</organism>
<dbReference type="AlphaFoldDB" id="A0A9Q9T2L7"/>
<dbReference type="Proteomes" id="UP001062223">
    <property type="component" value="Chromosome"/>
</dbReference>
<protein>
    <submittedName>
        <fullName evidence="1">Uncharacterized protein</fullName>
    </submittedName>
</protein>
<dbReference type="RefSeq" id="WP_182067100.1">
    <property type="nucleotide sequence ID" value="NZ_CP106879.1"/>
</dbReference>
<evidence type="ECO:0000313" key="1">
    <source>
        <dbReference type="EMBL" id="UYC79942.1"/>
    </source>
</evidence>
<reference evidence="1" key="1">
    <citation type="submission" date="2022-09" db="EMBL/GenBank/DDBJ databases">
        <title>Taxonomy of Curtobacterium flaccumfaciens.</title>
        <authorList>
            <person name="Osdaghi E."/>
            <person name="Taghavi S.M."/>
            <person name="Hamidizade M."/>
            <person name="Abachi H."/>
            <person name="Fazliarab A."/>
            <person name="Baeyen S."/>
            <person name="Portier P."/>
            <person name="Van Vaerenbergh J."/>
            <person name="Jacques M.-A."/>
        </authorList>
    </citation>
    <scope>NUCLEOTIDE SEQUENCE</scope>
    <source>
        <strain evidence="1">AGQB46</strain>
    </source>
</reference>
<gene>
    <name evidence="1" type="ORF">OE229_12425</name>
</gene>
<sequence>MHLFAPLPDRPACKIDGTPEDDAAVDAWSEGATVDEWLESERTGVVTLSMRVKWWWRRTRRVLR</sequence>
<evidence type="ECO:0000313" key="2">
    <source>
        <dbReference type="Proteomes" id="UP001062223"/>
    </source>
</evidence>
<dbReference type="KEGG" id="cpoi:OE229_12425"/>